<dbReference type="EMBL" id="CAJVPS010000006">
    <property type="protein sequence ID" value="CAG8438910.1"/>
    <property type="molecule type" value="Genomic_DNA"/>
</dbReference>
<dbReference type="Pfam" id="PF12937">
    <property type="entry name" value="F-box-like"/>
    <property type="match status" value="1"/>
</dbReference>
<evidence type="ECO:0000313" key="4">
    <source>
        <dbReference type="Proteomes" id="UP000789508"/>
    </source>
</evidence>
<organism evidence="3 4">
    <name type="scientific">Ambispora leptoticha</name>
    <dbReference type="NCBI Taxonomy" id="144679"/>
    <lineage>
        <taxon>Eukaryota</taxon>
        <taxon>Fungi</taxon>
        <taxon>Fungi incertae sedis</taxon>
        <taxon>Mucoromycota</taxon>
        <taxon>Glomeromycotina</taxon>
        <taxon>Glomeromycetes</taxon>
        <taxon>Archaeosporales</taxon>
        <taxon>Ambisporaceae</taxon>
        <taxon>Ambispora</taxon>
    </lineage>
</organism>
<dbReference type="AlphaFoldDB" id="A0A9N8YKK1"/>
<dbReference type="Proteomes" id="UP000789508">
    <property type="component" value="Unassembled WGS sequence"/>
</dbReference>
<dbReference type="Gene3D" id="1.20.1280.50">
    <property type="match status" value="1"/>
</dbReference>
<dbReference type="InterPro" id="IPR001810">
    <property type="entry name" value="F-box_dom"/>
</dbReference>
<accession>A0A9N8YKK1</accession>
<keyword evidence="4" id="KW-1185">Reference proteome</keyword>
<keyword evidence="1" id="KW-1133">Transmembrane helix</keyword>
<dbReference type="SMART" id="SM00256">
    <property type="entry name" value="FBOX"/>
    <property type="match status" value="1"/>
</dbReference>
<feature type="transmembrane region" description="Helical" evidence="1">
    <location>
        <begin position="6"/>
        <end position="28"/>
    </location>
</feature>
<evidence type="ECO:0000256" key="1">
    <source>
        <dbReference type="SAM" id="Phobius"/>
    </source>
</evidence>
<dbReference type="InterPro" id="IPR036047">
    <property type="entry name" value="F-box-like_dom_sf"/>
</dbReference>
<comment type="caution">
    <text evidence="3">The sequence shown here is derived from an EMBL/GenBank/DDBJ whole genome shotgun (WGS) entry which is preliminary data.</text>
</comment>
<keyword evidence="1" id="KW-0472">Membrane</keyword>
<dbReference type="OrthoDB" id="9970274at2759"/>
<keyword evidence="1" id="KW-0812">Transmembrane</keyword>
<reference evidence="3" key="1">
    <citation type="submission" date="2021-06" db="EMBL/GenBank/DDBJ databases">
        <authorList>
            <person name="Kallberg Y."/>
            <person name="Tangrot J."/>
            <person name="Rosling A."/>
        </authorList>
    </citation>
    <scope>NUCLEOTIDE SEQUENCE</scope>
    <source>
        <strain evidence="3">FL130A</strain>
    </source>
</reference>
<sequence length="320" mass="37498">MSLVQFFVYMISASFISIVTFIAGVVLLTNAGVLMMVMFISYIGNLEIEGVILALKYFENNDKSIANYQEKNDFFQRVPKTVILNIFSFLKPKDLFSFAKTSRHLHKQLESEDFWEFICKKQFDPLHIEDVQNTLRKIKEIKLILAEETYETILQAIENEIFEWKFLYKKLSFMCRYISYESHVADYDNPENWTIVNSEESEFGQYYHLTNISCLQVHEVSTIGEYIDFPKEFIKPLVPGQKLISILKEKGDWVEYCLPVQARFVPQEVSIPDIPTTFHLRCKIFEGNDVLKSGLSIDYVRLRYHNDQNITSNESDDSEE</sequence>
<name>A0A9N8YKK1_9GLOM</name>
<evidence type="ECO:0000313" key="3">
    <source>
        <dbReference type="EMBL" id="CAG8438910.1"/>
    </source>
</evidence>
<gene>
    <name evidence="3" type="ORF">ALEPTO_LOCUS129</name>
</gene>
<protein>
    <submittedName>
        <fullName evidence="3">5762_t:CDS:1</fullName>
    </submittedName>
</protein>
<dbReference type="SUPFAM" id="SSF81383">
    <property type="entry name" value="F-box domain"/>
    <property type="match status" value="1"/>
</dbReference>
<proteinExistence type="predicted"/>
<dbReference type="PROSITE" id="PS50181">
    <property type="entry name" value="FBOX"/>
    <property type="match status" value="1"/>
</dbReference>
<evidence type="ECO:0000259" key="2">
    <source>
        <dbReference type="PROSITE" id="PS50181"/>
    </source>
</evidence>
<feature type="domain" description="F-box" evidence="2">
    <location>
        <begin position="72"/>
        <end position="118"/>
    </location>
</feature>